<dbReference type="SUPFAM" id="SSF101898">
    <property type="entry name" value="NHL repeat"/>
    <property type="match status" value="1"/>
</dbReference>
<protein>
    <recommendedName>
        <fullName evidence="1">non-specific serine/threonine protein kinase</fullName>
        <ecNumber evidence="1">2.7.11.1</ecNumber>
    </recommendedName>
</protein>
<dbReference type="PROSITE" id="PS50011">
    <property type="entry name" value="PROTEIN_KINASE_DOM"/>
    <property type="match status" value="1"/>
</dbReference>
<dbReference type="GO" id="GO:0004674">
    <property type="term" value="F:protein serine/threonine kinase activity"/>
    <property type="evidence" value="ECO:0007669"/>
    <property type="project" value="UniProtKB-KW"/>
</dbReference>
<keyword evidence="4" id="KW-0677">Repeat</keyword>
<comment type="caution">
    <text evidence="11">The sequence shown here is derived from an EMBL/GenBank/DDBJ whole genome shotgun (WGS) entry which is preliminary data.</text>
</comment>
<organism evidence="11 12">
    <name type="scientific">Mycolicibacter heraklionensis</name>
    <dbReference type="NCBI Taxonomy" id="512402"/>
    <lineage>
        <taxon>Bacteria</taxon>
        <taxon>Bacillati</taxon>
        <taxon>Actinomycetota</taxon>
        <taxon>Actinomycetes</taxon>
        <taxon>Mycobacteriales</taxon>
        <taxon>Mycobacteriaceae</taxon>
        <taxon>Mycolicibacter</taxon>
    </lineage>
</organism>
<evidence type="ECO:0000256" key="8">
    <source>
        <dbReference type="PROSITE-ProRule" id="PRU00504"/>
    </source>
</evidence>
<dbReference type="Proteomes" id="UP000036464">
    <property type="component" value="Unassembled WGS sequence"/>
</dbReference>
<dbReference type="InterPro" id="IPR008271">
    <property type="entry name" value="Ser/Thr_kinase_AS"/>
</dbReference>
<feature type="repeat" description="NHL" evidence="8">
    <location>
        <begin position="549"/>
        <end position="585"/>
    </location>
</feature>
<dbReference type="Gene3D" id="3.30.200.20">
    <property type="entry name" value="Phosphorylase Kinase, domain 1"/>
    <property type="match status" value="1"/>
</dbReference>
<dbReference type="InterPro" id="IPR017441">
    <property type="entry name" value="Protein_kinase_ATP_BS"/>
</dbReference>
<evidence type="ECO:0000256" key="4">
    <source>
        <dbReference type="ARBA" id="ARBA00022737"/>
    </source>
</evidence>
<dbReference type="EMBL" id="LDPO01000003">
    <property type="protein sequence ID" value="KLO30599.1"/>
    <property type="molecule type" value="Genomic_DNA"/>
</dbReference>
<dbReference type="InterPro" id="IPR035016">
    <property type="entry name" value="NHL_PKND"/>
</dbReference>
<accession>A0ABR5FIP4</accession>
<evidence type="ECO:0000256" key="1">
    <source>
        <dbReference type="ARBA" id="ARBA00012513"/>
    </source>
</evidence>
<dbReference type="PANTHER" id="PTHR43289">
    <property type="entry name" value="MITOGEN-ACTIVATED PROTEIN KINASE KINASE KINASE 20-RELATED"/>
    <property type="match status" value="1"/>
</dbReference>
<dbReference type="PROSITE" id="PS51125">
    <property type="entry name" value="NHL"/>
    <property type="match status" value="5"/>
</dbReference>
<keyword evidence="12" id="KW-1185">Reference proteome</keyword>
<feature type="repeat" description="NHL" evidence="8">
    <location>
        <begin position="628"/>
        <end position="669"/>
    </location>
</feature>
<dbReference type="PROSITE" id="PS00108">
    <property type="entry name" value="PROTEIN_KINASE_ST"/>
    <property type="match status" value="1"/>
</dbReference>
<keyword evidence="3" id="KW-0808">Transferase</keyword>
<dbReference type="CDD" id="cd14952">
    <property type="entry name" value="NHL_PKND_like"/>
    <property type="match status" value="1"/>
</dbReference>
<dbReference type="Pfam" id="PF00069">
    <property type="entry name" value="Pkinase"/>
    <property type="match status" value="1"/>
</dbReference>
<dbReference type="InterPro" id="IPR011009">
    <property type="entry name" value="Kinase-like_dom_sf"/>
</dbReference>
<feature type="binding site" evidence="9">
    <location>
        <position position="46"/>
    </location>
    <ligand>
        <name>ATP</name>
        <dbReference type="ChEBI" id="CHEBI:30616"/>
    </ligand>
</feature>
<keyword evidence="6 11" id="KW-0418">Kinase</keyword>
<dbReference type="InterPro" id="IPR000719">
    <property type="entry name" value="Prot_kinase_dom"/>
</dbReference>
<keyword evidence="5 9" id="KW-0547">Nucleotide-binding</keyword>
<dbReference type="Pfam" id="PF01436">
    <property type="entry name" value="NHL"/>
    <property type="match status" value="4"/>
</dbReference>
<evidence type="ECO:0000256" key="6">
    <source>
        <dbReference type="ARBA" id="ARBA00022777"/>
    </source>
</evidence>
<reference evidence="11 12" key="1">
    <citation type="submission" date="2015-05" db="EMBL/GenBank/DDBJ databases">
        <title>Genome sequence of Mycobacterium heraklionense Davo strain.</title>
        <authorList>
            <person name="Greninger A.L."/>
            <person name="Cunningham G."/>
            <person name="Miller S."/>
        </authorList>
    </citation>
    <scope>NUCLEOTIDE SEQUENCE [LARGE SCALE GENOMIC DNA]</scope>
    <source>
        <strain evidence="11 12">Davo</strain>
    </source>
</reference>
<dbReference type="EC" id="2.7.11.1" evidence="1"/>
<evidence type="ECO:0000256" key="2">
    <source>
        <dbReference type="ARBA" id="ARBA00022527"/>
    </source>
</evidence>
<evidence type="ECO:0000313" key="12">
    <source>
        <dbReference type="Proteomes" id="UP000036464"/>
    </source>
</evidence>
<gene>
    <name evidence="11" type="ORF">ABW16_05725</name>
</gene>
<feature type="repeat" description="NHL" evidence="8">
    <location>
        <begin position="468"/>
        <end position="501"/>
    </location>
</feature>
<dbReference type="InterPro" id="IPR001258">
    <property type="entry name" value="NHL_repeat"/>
</dbReference>
<dbReference type="Gene3D" id="1.10.510.10">
    <property type="entry name" value="Transferase(Phosphotransferase) domain 1"/>
    <property type="match status" value="1"/>
</dbReference>
<keyword evidence="2 11" id="KW-0723">Serine/threonine-protein kinase</keyword>
<dbReference type="Gene3D" id="2.120.10.30">
    <property type="entry name" value="TolB, C-terminal domain"/>
    <property type="match status" value="1"/>
</dbReference>
<dbReference type="SUPFAM" id="SSF56112">
    <property type="entry name" value="Protein kinase-like (PK-like)"/>
    <property type="match status" value="1"/>
</dbReference>
<keyword evidence="7 9" id="KW-0067">ATP-binding</keyword>
<dbReference type="SMART" id="SM00220">
    <property type="entry name" value="S_TKc"/>
    <property type="match status" value="1"/>
</dbReference>
<dbReference type="CDD" id="cd14014">
    <property type="entry name" value="STKc_PknB_like"/>
    <property type="match status" value="1"/>
</dbReference>
<evidence type="ECO:0000256" key="9">
    <source>
        <dbReference type="PROSITE-ProRule" id="PRU10141"/>
    </source>
</evidence>
<feature type="domain" description="Protein kinase" evidence="10">
    <location>
        <begin position="17"/>
        <end position="278"/>
    </location>
</feature>
<dbReference type="PANTHER" id="PTHR43289:SF6">
    <property type="entry name" value="SERINE_THREONINE-PROTEIN KINASE NEKL-3"/>
    <property type="match status" value="1"/>
</dbReference>
<name>A0ABR5FIP4_9MYCO</name>
<sequence length="674" mass="71110">MNNSGLASQVGSQFGPYRLLRLLGRGGMGEVYEAEDTRKHRSVALKLIAPVLSNNPAFRSRMQREADAAGRLTEPHVVPIHDYGEIDGQMFVEMRLIDGNDLGMELQRSGPLAPARAVAVIEQVAAALDAAHAGGITHRDIKPANILLTRDDFAYLVDFGIARAAADPGLTQTGMALGTYNYMAPERFSGAEVDYRADIYSLACVLSECLSGVQPYRSETIERLIASHLMEPAPRPSQLRPGLVPIALDQVIARGMAKNPRERFSSAGDLARAAHDALTTAEQHQAAMIVQQGGVATRMASSVGAATNGGGSSPASGYRQQSVGYEHRGYEPNSYDQPQDQTQMRPAITGWRDRPAQQSPAAAPAFAAEAKNRGDRRWLVPAAAAAALLVAVGVGGYAVTHRSDTSPAASASASANGQSVLPLDGLSFRLSPGGLALDSSGNVYVTNQSMYGRVVKLEPGSNAPVMLPFTGLYEPQGVAVDRAGAVYVTDFNNRVVKLDPDSNVQSDLPFTGLNYPEGLVVDNDGSVYVADRGNNRVVKLPAGADTQVVLPFAGLHNPDDVALDSAGNVYVTDTDNDRVVRLAAGSNTQSVLPFTGLDAPWGVTVDGAGNVFVTNHSSHAVLKLAAGSNTQTKLPFTGLNTPLQVVVGPDGTLYVADRGNNRVVKLVGGTEPRG</sequence>
<evidence type="ECO:0000256" key="3">
    <source>
        <dbReference type="ARBA" id="ARBA00022679"/>
    </source>
</evidence>
<dbReference type="InterPro" id="IPR011042">
    <property type="entry name" value="6-blade_b-propeller_TolB-like"/>
</dbReference>
<feature type="repeat" description="NHL" evidence="8">
    <location>
        <begin position="502"/>
        <end position="543"/>
    </location>
</feature>
<feature type="repeat" description="NHL" evidence="8">
    <location>
        <begin position="586"/>
        <end position="627"/>
    </location>
</feature>
<evidence type="ECO:0000256" key="5">
    <source>
        <dbReference type="ARBA" id="ARBA00022741"/>
    </source>
</evidence>
<evidence type="ECO:0000256" key="7">
    <source>
        <dbReference type="ARBA" id="ARBA00022840"/>
    </source>
</evidence>
<evidence type="ECO:0000313" key="11">
    <source>
        <dbReference type="EMBL" id="KLO30599.1"/>
    </source>
</evidence>
<proteinExistence type="predicted"/>
<evidence type="ECO:0000259" key="10">
    <source>
        <dbReference type="PROSITE" id="PS50011"/>
    </source>
</evidence>
<dbReference type="PROSITE" id="PS00107">
    <property type="entry name" value="PROTEIN_KINASE_ATP"/>
    <property type="match status" value="1"/>
</dbReference>